<keyword evidence="3" id="KW-0479">Metal-binding</keyword>
<evidence type="ECO:0000259" key="14">
    <source>
        <dbReference type="PROSITE" id="PS51066"/>
    </source>
</evidence>
<dbReference type="SMART" id="SM01232">
    <property type="entry name" value="H2TH"/>
    <property type="match status" value="1"/>
</dbReference>
<keyword evidence="11" id="KW-0511">Multifunctional enzyme</keyword>
<dbReference type="InterPro" id="IPR015886">
    <property type="entry name" value="H2TH_FPG"/>
</dbReference>
<dbReference type="Pfam" id="PF06831">
    <property type="entry name" value="H2TH"/>
    <property type="match status" value="1"/>
</dbReference>
<evidence type="ECO:0000256" key="3">
    <source>
        <dbReference type="ARBA" id="ARBA00022723"/>
    </source>
</evidence>
<dbReference type="PROSITE" id="PS51068">
    <property type="entry name" value="FPG_CAT"/>
    <property type="match status" value="1"/>
</dbReference>
<evidence type="ECO:0000256" key="6">
    <source>
        <dbReference type="ARBA" id="ARBA00022801"/>
    </source>
</evidence>
<dbReference type="InterPro" id="IPR010979">
    <property type="entry name" value="Ribosomal_uS13-like_H2TH"/>
</dbReference>
<keyword evidence="12" id="KW-0326">Glycosidase</keyword>
<comment type="catalytic activity">
    <reaction evidence="1">
        <text>Hydrolysis of DNA containing ring-opened 7-methylguanine residues, releasing 2,6-diamino-4-hydroxy-5-(N-methyl)formamidopyrimidine.</text>
        <dbReference type="EC" id="3.2.2.23"/>
    </reaction>
</comment>
<evidence type="ECO:0000256" key="7">
    <source>
        <dbReference type="ARBA" id="ARBA00022833"/>
    </source>
</evidence>
<dbReference type="Gene3D" id="3.20.190.10">
    <property type="entry name" value="MutM-like, N-terminal"/>
    <property type="match status" value="1"/>
</dbReference>
<dbReference type="SUPFAM" id="SSF81624">
    <property type="entry name" value="N-terminal domain of MutM-like DNA repair proteins"/>
    <property type="match status" value="1"/>
</dbReference>
<organism evidence="16 17">
    <name type="scientific">Aquipuribacter nitratireducens</name>
    <dbReference type="NCBI Taxonomy" id="650104"/>
    <lineage>
        <taxon>Bacteria</taxon>
        <taxon>Bacillati</taxon>
        <taxon>Actinomycetota</taxon>
        <taxon>Actinomycetes</taxon>
        <taxon>Micrococcales</taxon>
        <taxon>Intrasporangiaceae</taxon>
        <taxon>Aquipuribacter</taxon>
    </lineage>
</organism>
<comment type="similarity">
    <text evidence="2">Belongs to the FPG family.</text>
</comment>
<dbReference type="SUPFAM" id="SSF46946">
    <property type="entry name" value="S13-like H2TH domain"/>
    <property type="match status" value="1"/>
</dbReference>
<keyword evidence="7" id="KW-0862">Zinc</keyword>
<evidence type="ECO:0000313" key="17">
    <source>
        <dbReference type="Proteomes" id="UP001596122"/>
    </source>
</evidence>
<keyword evidence="17" id="KW-1185">Reference proteome</keyword>
<evidence type="ECO:0000259" key="15">
    <source>
        <dbReference type="PROSITE" id="PS51068"/>
    </source>
</evidence>
<dbReference type="EMBL" id="JBHSLD010000009">
    <property type="protein sequence ID" value="MFC5381138.1"/>
    <property type="molecule type" value="Genomic_DNA"/>
</dbReference>
<evidence type="ECO:0000256" key="8">
    <source>
        <dbReference type="ARBA" id="ARBA00023125"/>
    </source>
</evidence>
<protein>
    <submittedName>
        <fullName evidence="16">Fpg/Nei family DNA glycosylase</fullName>
    </submittedName>
</protein>
<dbReference type="PANTHER" id="PTHR22993">
    <property type="entry name" value="FORMAMIDOPYRIMIDINE-DNA GLYCOSYLASE"/>
    <property type="match status" value="1"/>
</dbReference>
<reference evidence="17" key="1">
    <citation type="journal article" date="2019" name="Int. J. Syst. Evol. Microbiol.">
        <title>The Global Catalogue of Microorganisms (GCM) 10K type strain sequencing project: providing services to taxonomists for standard genome sequencing and annotation.</title>
        <authorList>
            <consortium name="The Broad Institute Genomics Platform"/>
            <consortium name="The Broad Institute Genome Sequencing Center for Infectious Disease"/>
            <person name="Wu L."/>
            <person name="Ma J."/>
        </authorList>
    </citation>
    <scope>NUCLEOTIDE SEQUENCE [LARGE SCALE GENOMIC DNA]</scope>
    <source>
        <strain evidence="17">CCUG 43114</strain>
    </source>
</reference>
<feature type="domain" description="Formamidopyrimidine-DNA glycosylase catalytic" evidence="15">
    <location>
        <begin position="2"/>
        <end position="117"/>
    </location>
</feature>
<dbReference type="InterPro" id="IPR000214">
    <property type="entry name" value="Znf_DNA_glyclase/AP_lyase"/>
</dbReference>
<dbReference type="InterPro" id="IPR035937">
    <property type="entry name" value="FPG_N"/>
</dbReference>
<dbReference type="SUPFAM" id="SSF57716">
    <property type="entry name" value="Glucocorticoid receptor-like (DNA-binding domain)"/>
    <property type="match status" value="1"/>
</dbReference>
<keyword evidence="10" id="KW-0456">Lyase</keyword>
<evidence type="ECO:0000256" key="5">
    <source>
        <dbReference type="ARBA" id="ARBA00022771"/>
    </source>
</evidence>
<dbReference type="Gene3D" id="1.10.8.50">
    <property type="match status" value="1"/>
</dbReference>
<accession>A0ABW0GNK9</accession>
<feature type="domain" description="FPG-type" evidence="14">
    <location>
        <begin position="238"/>
        <end position="272"/>
    </location>
</feature>
<keyword evidence="4" id="KW-0227">DNA damage</keyword>
<gene>
    <name evidence="16" type="ORF">ACFPJ6_10075</name>
</gene>
<dbReference type="RefSeq" id="WP_340270528.1">
    <property type="nucleotide sequence ID" value="NZ_JBBEOG010000007.1"/>
</dbReference>
<evidence type="ECO:0000256" key="1">
    <source>
        <dbReference type="ARBA" id="ARBA00001668"/>
    </source>
</evidence>
<keyword evidence="6" id="KW-0378">Hydrolase</keyword>
<dbReference type="InterPro" id="IPR012319">
    <property type="entry name" value="FPG_cat"/>
</dbReference>
<evidence type="ECO:0000256" key="2">
    <source>
        <dbReference type="ARBA" id="ARBA00009409"/>
    </source>
</evidence>
<keyword evidence="8" id="KW-0238">DNA-binding</keyword>
<name>A0ABW0GNK9_9MICO</name>
<evidence type="ECO:0000256" key="13">
    <source>
        <dbReference type="PROSITE-ProRule" id="PRU00391"/>
    </source>
</evidence>
<dbReference type="PANTHER" id="PTHR22993:SF9">
    <property type="entry name" value="FORMAMIDOPYRIMIDINE-DNA GLYCOSYLASE"/>
    <property type="match status" value="1"/>
</dbReference>
<evidence type="ECO:0000256" key="4">
    <source>
        <dbReference type="ARBA" id="ARBA00022763"/>
    </source>
</evidence>
<dbReference type="PROSITE" id="PS51066">
    <property type="entry name" value="ZF_FPG_2"/>
    <property type="match status" value="1"/>
</dbReference>
<evidence type="ECO:0000256" key="10">
    <source>
        <dbReference type="ARBA" id="ARBA00023239"/>
    </source>
</evidence>
<evidence type="ECO:0000256" key="12">
    <source>
        <dbReference type="ARBA" id="ARBA00023295"/>
    </source>
</evidence>
<evidence type="ECO:0000256" key="11">
    <source>
        <dbReference type="ARBA" id="ARBA00023268"/>
    </source>
</evidence>
<sequence>MPELPEVEALARFLAERAVGRVVARVDVVALNVLKTFDPPPTALQGLAVTGVARHGKLVDLDVDGLHLVVHFSRAGWAQWRDPAPTAPARPGKGPLALRVLLDDGGSLAALDLTEAGTQKRLAVHVVRDPADVPSVAGLGPDPLTLDVDGLAERLAGSRQRLKTVLTDQHVVAGIGNAYSDDVLHAARLSPFAPAGSLDPDELARLHAAVHAVLAGALGSAVGRAPDQLKDDKRGRMRVHGRAGQACDVCGTTIAEISYTDSSFQYCPGCQTGGQVLADRRMSRLLR</sequence>
<keyword evidence="9" id="KW-0234">DNA repair</keyword>
<keyword evidence="5 13" id="KW-0863">Zinc-finger</keyword>
<proteinExistence type="inferred from homology"/>
<evidence type="ECO:0000256" key="9">
    <source>
        <dbReference type="ARBA" id="ARBA00023204"/>
    </source>
</evidence>
<comment type="caution">
    <text evidence="16">The sequence shown here is derived from an EMBL/GenBank/DDBJ whole genome shotgun (WGS) entry which is preliminary data.</text>
</comment>
<evidence type="ECO:0000313" key="16">
    <source>
        <dbReference type="EMBL" id="MFC5381138.1"/>
    </source>
</evidence>
<dbReference type="Proteomes" id="UP001596122">
    <property type="component" value="Unassembled WGS sequence"/>
</dbReference>
<dbReference type="SMART" id="SM00898">
    <property type="entry name" value="Fapy_DNA_glyco"/>
    <property type="match status" value="1"/>
</dbReference>
<dbReference type="CDD" id="cd08973">
    <property type="entry name" value="BaFpgNei_N_1"/>
    <property type="match status" value="1"/>
</dbReference>
<dbReference type="Pfam" id="PF01149">
    <property type="entry name" value="Fapy_DNA_glyco"/>
    <property type="match status" value="1"/>
</dbReference>